<keyword evidence="4" id="KW-0804">Transcription</keyword>
<dbReference type="EMBL" id="JABANE010000094">
    <property type="protein sequence ID" value="NME71330.1"/>
    <property type="molecule type" value="Genomic_DNA"/>
</dbReference>
<dbReference type="Gene3D" id="1.10.8.60">
    <property type="match status" value="1"/>
</dbReference>
<dbReference type="GO" id="GO:0006355">
    <property type="term" value="P:regulation of DNA-templated transcription"/>
    <property type="evidence" value="ECO:0007669"/>
    <property type="project" value="InterPro"/>
</dbReference>
<keyword evidence="3" id="KW-0805">Transcription regulation</keyword>
<evidence type="ECO:0000313" key="7">
    <source>
        <dbReference type="Proteomes" id="UP000576082"/>
    </source>
</evidence>
<dbReference type="SUPFAM" id="SSF52540">
    <property type="entry name" value="P-loop containing nucleoside triphosphate hydrolases"/>
    <property type="match status" value="1"/>
</dbReference>
<dbReference type="Proteomes" id="UP000576082">
    <property type="component" value="Unassembled WGS sequence"/>
</dbReference>
<dbReference type="AlphaFoldDB" id="A0A7X9RZ29"/>
<organism evidence="6 7">
    <name type="scientific">Flammeovirga aprica JL-4</name>
    <dbReference type="NCBI Taxonomy" id="694437"/>
    <lineage>
        <taxon>Bacteria</taxon>
        <taxon>Pseudomonadati</taxon>
        <taxon>Bacteroidota</taxon>
        <taxon>Cytophagia</taxon>
        <taxon>Cytophagales</taxon>
        <taxon>Flammeovirgaceae</taxon>
        <taxon>Flammeovirga</taxon>
    </lineage>
</organism>
<dbReference type="Pfam" id="PF00158">
    <property type="entry name" value="Sigma54_activat"/>
    <property type="match status" value="1"/>
</dbReference>
<comment type="caution">
    <text evidence="6">The sequence shown here is derived from an EMBL/GenBank/DDBJ whole genome shotgun (WGS) entry which is preliminary data.</text>
</comment>
<keyword evidence="1" id="KW-0547">Nucleotide-binding</keyword>
<dbReference type="PANTHER" id="PTHR32071">
    <property type="entry name" value="TRANSCRIPTIONAL REGULATORY PROTEIN"/>
    <property type="match status" value="1"/>
</dbReference>
<dbReference type="InterPro" id="IPR025944">
    <property type="entry name" value="Sigma_54_int_dom_CS"/>
</dbReference>
<dbReference type="RefSeq" id="WP_169659546.1">
    <property type="nucleotide sequence ID" value="NZ_JABANE010000094.1"/>
</dbReference>
<dbReference type="SMART" id="SM00382">
    <property type="entry name" value="AAA"/>
    <property type="match status" value="1"/>
</dbReference>
<dbReference type="InterPro" id="IPR027417">
    <property type="entry name" value="P-loop_NTPase"/>
</dbReference>
<proteinExistence type="predicted"/>
<keyword evidence="2" id="KW-0067">ATP-binding</keyword>
<dbReference type="InterPro" id="IPR058031">
    <property type="entry name" value="AAA_lid_NorR"/>
</dbReference>
<dbReference type="InterPro" id="IPR003593">
    <property type="entry name" value="AAA+_ATPase"/>
</dbReference>
<dbReference type="Pfam" id="PF25601">
    <property type="entry name" value="AAA_lid_14"/>
    <property type="match status" value="1"/>
</dbReference>
<evidence type="ECO:0000256" key="3">
    <source>
        <dbReference type="ARBA" id="ARBA00023015"/>
    </source>
</evidence>
<dbReference type="Gene3D" id="3.40.50.300">
    <property type="entry name" value="P-loop containing nucleotide triphosphate hydrolases"/>
    <property type="match status" value="1"/>
</dbReference>
<gene>
    <name evidence="6" type="ORF">HHU12_25415</name>
</gene>
<name>A0A7X9RZ29_9BACT</name>
<evidence type="ECO:0000256" key="1">
    <source>
        <dbReference type="ARBA" id="ARBA00022741"/>
    </source>
</evidence>
<dbReference type="PROSITE" id="PS50045">
    <property type="entry name" value="SIGMA54_INTERACT_4"/>
    <property type="match status" value="1"/>
</dbReference>
<keyword evidence="7" id="KW-1185">Reference proteome</keyword>
<sequence length="496" mass="57819">MKALISFIAFSHDFYVDEHQELCVNKEGTTYCFYKDIFDKEKYDKHFLIIASPRHENRIRQNLLVNTLKDDFPQHKDKIVRSELMIRDIINHTEISTEMRRFLIELENENIAQADLFISPGTPAMQTCWIVAHLNPNIKLNTRLIQTRKPKEQEKTILNEVHFDMGGVPENVERKSMYFESSETVDHKEDFLLLEDLRETYTRARMVAESKDVTTLVYGETGSGKENLAKSIHLFSSRRDHKFGAINCSALNDELLESRLFGHKKGAFTGAIDNHKGIFEQCNGGTVFLDEIGDISPKMQQTLLRVLQEKVITPIGGNDKKIDVRIVAATHRNLTKMCEKGTFRWDLFYRLSVVELRLPALKEMAIDSKKTLIKHFLKTQQKYFKRKKMMKLSSEAEKQLMAYHFPGNIRELENVIMGLYVFNKEGEMVEIKDLPERINHSIEKKIESLKQDFILHQHYHMVYNMVNQSKVKAYKLIGVSQNTFEKYFNMSFGGEE</sequence>
<evidence type="ECO:0000259" key="5">
    <source>
        <dbReference type="PROSITE" id="PS50045"/>
    </source>
</evidence>
<evidence type="ECO:0000256" key="2">
    <source>
        <dbReference type="ARBA" id="ARBA00022840"/>
    </source>
</evidence>
<feature type="domain" description="Sigma-54 factor interaction" evidence="5">
    <location>
        <begin position="197"/>
        <end position="421"/>
    </location>
</feature>
<dbReference type="GO" id="GO:0005524">
    <property type="term" value="F:ATP binding"/>
    <property type="evidence" value="ECO:0007669"/>
    <property type="project" value="UniProtKB-KW"/>
</dbReference>
<protein>
    <submittedName>
        <fullName evidence="6">Sigma-54-dependent Fis family transcriptional regulator</fullName>
    </submittedName>
</protein>
<reference evidence="6 7" key="1">
    <citation type="submission" date="2020-04" db="EMBL/GenBank/DDBJ databases">
        <title>Flammeovirga sp. SR4, a novel species isolated from seawater.</title>
        <authorList>
            <person name="Wang X."/>
        </authorList>
    </citation>
    <scope>NUCLEOTIDE SEQUENCE [LARGE SCALE GENOMIC DNA]</scope>
    <source>
        <strain evidence="6 7">ATCC 23126</strain>
    </source>
</reference>
<dbReference type="CDD" id="cd00009">
    <property type="entry name" value="AAA"/>
    <property type="match status" value="1"/>
</dbReference>
<dbReference type="FunFam" id="3.40.50.300:FF:000006">
    <property type="entry name" value="DNA-binding transcriptional regulator NtrC"/>
    <property type="match status" value="1"/>
</dbReference>
<evidence type="ECO:0000313" key="6">
    <source>
        <dbReference type="EMBL" id="NME71330.1"/>
    </source>
</evidence>
<evidence type="ECO:0000256" key="4">
    <source>
        <dbReference type="ARBA" id="ARBA00023163"/>
    </source>
</evidence>
<accession>A0A7X9RZ29</accession>
<dbReference type="InterPro" id="IPR002078">
    <property type="entry name" value="Sigma_54_int"/>
</dbReference>
<dbReference type="PROSITE" id="PS00688">
    <property type="entry name" value="SIGMA54_INTERACT_3"/>
    <property type="match status" value="1"/>
</dbReference>